<organism evidence="7 8">
    <name type="scientific">Phaeosphaeria nodorum (strain SN15 / ATCC MYA-4574 / FGSC 10173)</name>
    <name type="common">Glume blotch fungus</name>
    <name type="synonym">Parastagonospora nodorum</name>
    <dbReference type="NCBI Taxonomy" id="321614"/>
    <lineage>
        <taxon>Eukaryota</taxon>
        <taxon>Fungi</taxon>
        <taxon>Dikarya</taxon>
        <taxon>Ascomycota</taxon>
        <taxon>Pezizomycotina</taxon>
        <taxon>Dothideomycetes</taxon>
        <taxon>Pleosporomycetidae</taxon>
        <taxon>Pleosporales</taxon>
        <taxon>Pleosporineae</taxon>
        <taxon>Phaeosphaeriaceae</taxon>
        <taxon>Parastagonospora</taxon>
    </lineage>
</organism>
<gene>
    <name evidence="7" type="ORF">JI435_109000</name>
</gene>
<keyword evidence="2" id="KW-0285">Flavoprotein</keyword>
<evidence type="ECO:0000259" key="6">
    <source>
        <dbReference type="Pfam" id="PF01494"/>
    </source>
</evidence>
<keyword evidence="4" id="KW-0560">Oxidoreductase</keyword>
<dbReference type="EMBL" id="CP069040">
    <property type="protein sequence ID" value="QRD04980.1"/>
    <property type="molecule type" value="Genomic_DNA"/>
</dbReference>
<keyword evidence="3" id="KW-0274">FAD</keyword>
<evidence type="ECO:0000256" key="2">
    <source>
        <dbReference type="ARBA" id="ARBA00022630"/>
    </source>
</evidence>
<evidence type="ECO:0000313" key="7">
    <source>
        <dbReference type="EMBL" id="QRD04980.1"/>
    </source>
</evidence>
<evidence type="ECO:0000256" key="3">
    <source>
        <dbReference type="ARBA" id="ARBA00022827"/>
    </source>
</evidence>
<reference evidence="8" key="1">
    <citation type="journal article" date="2021" name="BMC Genomics">
        <title>Chromosome-level genome assembly and manually-curated proteome of model necrotroph Parastagonospora nodorum Sn15 reveals a genome-wide trove of candidate effector homologs, and redundancy of virulence-related functions within an accessory chromosome.</title>
        <authorList>
            <person name="Bertazzoni S."/>
            <person name="Jones D.A.B."/>
            <person name="Phan H.T."/>
            <person name="Tan K.-C."/>
            <person name="Hane J.K."/>
        </authorList>
    </citation>
    <scope>NUCLEOTIDE SEQUENCE [LARGE SCALE GENOMIC DNA]</scope>
    <source>
        <strain evidence="8">SN15 / ATCC MYA-4574 / FGSC 10173)</strain>
    </source>
</reference>
<dbReference type="Gene3D" id="3.50.50.60">
    <property type="entry name" value="FAD/NAD(P)-binding domain"/>
    <property type="match status" value="1"/>
</dbReference>
<dbReference type="GO" id="GO:0071949">
    <property type="term" value="F:FAD binding"/>
    <property type="evidence" value="ECO:0007669"/>
    <property type="project" value="InterPro"/>
</dbReference>
<dbReference type="OrthoDB" id="47494at2759"/>
<dbReference type="Pfam" id="PF13450">
    <property type="entry name" value="NAD_binding_8"/>
    <property type="match status" value="1"/>
</dbReference>
<dbReference type="PANTHER" id="PTHR47178">
    <property type="entry name" value="MONOOXYGENASE, FAD-BINDING"/>
    <property type="match status" value="1"/>
</dbReference>
<dbReference type="InterPro" id="IPR002938">
    <property type="entry name" value="FAD-bd"/>
</dbReference>
<protein>
    <recommendedName>
        <fullName evidence="6">FAD-binding domain-containing protein</fullName>
    </recommendedName>
</protein>
<evidence type="ECO:0000313" key="8">
    <source>
        <dbReference type="Proteomes" id="UP000663193"/>
    </source>
</evidence>
<dbReference type="VEuPathDB" id="FungiDB:JI435_109000"/>
<accession>A0A7U2FGR7</accession>
<dbReference type="Proteomes" id="UP000663193">
    <property type="component" value="Chromosome 18"/>
</dbReference>
<sequence>MHVLIVGAGLGGLSLAQNLRKRGISFEIFERESEANARWQGWAITLHSIVDAVVDSYPSDMPDLRDSVNHLTPLQLPAQVTVYAPDKEGRFSFQDSPDSPLIRAESQRLRTWLSTNVPVQWDNHTDSISEDDEGVSLSFKDGTTARGDIVVGADGINSVVRSNLIKRPAKDLQNVIPVATTIGELDLSGEEFKRQLALGNSGITCMQPDLGFVSFVGLHFVLPDGLSARYYWNLMEYDSDVAKPDHWMKTATKKEKLDHGLKITEKLPPKLREIFELTKPEQIREEQHVWRDLEIESLPAGRVVLMGDAAHAMMPIRGEGGYHALVDSLVLGETLGQLAERDTFKDLDDVKRITAEYNDSLIQRGLQAVRDSRRLYLDVTRYGPDGRPLGAKEVPTTKPCQT</sequence>
<dbReference type="InterPro" id="IPR036188">
    <property type="entry name" value="FAD/NAD-bd_sf"/>
</dbReference>
<name>A0A7U2FGR7_PHANO</name>
<proteinExistence type="predicted"/>
<dbReference type="Pfam" id="PF01494">
    <property type="entry name" value="FAD_binding_3"/>
    <property type="match status" value="1"/>
</dbReference>
<feature type="domain" description="FAD-binding" evidence="6">
    <location>
        <begin position="117"/>
        <end position="337"/>
    </location>
</feature>
<dbReference type="GO" id="GO:0004497">
    <property type="term" value="F:monooxygenase activity"/>
    <property type="evidence" value="ECO:0007669"/>
    <property type="project" value="UniProtKB-KW"/>
</dbReference>
<keyword evidence="8" id="KW-1185">Reference proteome</keyword>
<dbReference type="PANTHER" id="PTHR47178:SF6">
    <property type="entry name" value="FAD-BINDING DOMAIN-CONTAINING PROTEIN"/>
    <property type="match status" value="1"/>
</dbReference>
<dbReference type="PRINTS" id="PR00420">
    <property type="entry name" value="RNGMNOXGNASE"/>
</dbReference>
<evidence type="ECO:0000256" key="5">
    <source>
        <dbReference type="ARBA" id="ARBA00023033"/>
    </source>
</evidence>
<evidence type="ECO:0000256" key="1">
    <source>
        <dbReference type="ARBA" id="ARBA00001974"/>
    </source>
</evidence>
<evidence type="ECO:0000256" key="4">
    <source>
        <dbReference type="ARBA" id="ARBA00023002"/>
    </source>
</evidence>
<keyword evidence="5" id="KW-0503">Monooxygenase</keyword>
<dbReference type="SUPFAM" id="SSF51905">
    <property type="entry name" value="FAD/NAD(P)-binding domain"/>
    <property type="match status" value="1"/>
</dbReference>
<comment type="cofactor">
    <cofactor evidence="1">
        <name>FAD</name>
        <dbReference type="ChEBI" id="CHEBI:57692"/>
    </cofactor>
</comment>
<dbReference type="AlphaFoldDB" id="A0A7U2FGR7"/>